<accession>A0ABR3GC22</accession>
<gene>
    <name evidence="2" type="ORF">Q9L58_007609</name>
</gene>
<feature type="compositionally biased region" description="Basic and acidic residues" evidence="1">
    <location>
        <begin position="101"/>
        <end position="110"/>
    </location>
</feature>
<dbReference type="Proteomes" id="UP001447188">
    <property type="component" value="Unassembled WGS sequence"/>
</dbReference>
<feature type="compositionally biased region" description="Basic and acidic residues" evidence="1">
    <location>
        <begin position="123"/>
        <end position="133"/>
    </location>
</feature>
<organism evidence="2 3">
    <name type="scientific">Discina gigas</name>
    <dbReference type="NCBI Taxonomy" id="1032678"/>
    <lineage>
        <taxon>Eukaryota</taxon>
        <taxon>Fungi</taxon>
        <taxon>Dikarya</taxon>
        <taxon>Ascomycota</taxon>
        <taxon>Pezizomycotina</taxon>
        <taxon>Pezizomycetes</taxon>
        <taxon>Pezizales</taxon>
        <taxon>Discinaceae</taxon>
        <taxon>Discina</taxon>
    </lineage>
</organism>
<feature type="region of interest" description="Disordered" evidence="1">
    <location>
        <begin position="29"/>
        <end position="218"/>
    </location>
</feature>
<evidence type="ECO:0000313" key="2">
    <source>
        <dbReference type="EMBL" id="KAL0633502.1"/>
    </source>
</evidence>
<reference evidence="2 3" key="1">
    <citation type="submission" date="2024-02" db="EMBL/GenBank/DDBJ databases">
        <title>Discinaceae phylogenomics.</title>
        <authorList>
            <person name="Dirks A.C."/>
            <person name="James T.Y."/>
        </authorList>
    </citation>
    <scope>NUCLEOTIDE SEQUENCE [LARGE SCALE GENOMIC DNA]</scope>
    <source>
        <strain evidence="2 3">ACD0624</strain>
    </source>
</reference>
<proteinExistence type="predicted"/>
<feature type="compositionally biased region" description="Basic and acidic residues" evidence="1">
    <location>
        <begin position="43"/>
        <end position="53"/>
    </location>
</feature>
<comment type="caution">
    <text evidence="2">The sequence shown here is derived from an EMBL/GenBank/DDBJ whole genome shotgun (WGS) entry which is preliminary data.</text>
</comment>
<protein>
    <submittedName>
        <fullName evidence="2">Uncharacterized protein</fullName>
    </submittedName>
</protein>
<feature type="compositionally biased region" description="Basic residues" evidence="1">
    <location>
        <begin position="138"/>
        <end position="149"/>
    </location>
</feature>
<sequence length="218" mass="23784">MPAPTAVSGDAIQAGINVSVAQSRRLVSSWLPPPTPEEIASQKTDEQLAKEDAELFTPTPPRLGLGAPIPKDFLQSTDPKARRLAVSANEALKRKIMGRGKPSDGQEASKPRPRTANNPQNASEHDSEAEEGRSSLGKPKRRKMVAGKKKANEDRSDFSTMEDKEGTDEGTDENANKTISPPPAREETKKTYSKGVRFGTYLDVHKAEKARKKKKKKA</sequence>
<keyword evidence="3" id="KW-1185">Reference proteome</keyword>
<dbReference type="Pfam" id="PF11595">
    <property type="entry name" value="DUF3245"/>
    <property type="match status" value="1"/>
</dbReference>
<dbReference type="InterPro" id="IPR021641">
    <property type="entry name" value="DUF3245"/>
</dbReference>
<dbReference type="EMBL" id="JBBBZM010000123">
    <property type="protein sequence ID" value="KAL0633502.1"/>
    <property type="molecule type" value="Genomic_DNA"/>
</dbReference>
<name>A0ABR3GC22_9PEZI</name>
<feature type="compositionally biased region" description="Basic residues" evidence="1">
    <location>
        <begin position="208"/>
        <end position="218"/>
    </location>
</feature>
<evidence type="ECO:0000256" key="1">
    <source>
        <dbReference type="SAM" id="MobiDB-lite"/>
    </source>
</evidence>
<evidence type="ECO:0000313" key="3">
    <source>
        <dbReference type="Proteomes" id="UP001447188"/>
    </source>
</evidence>
<feature type="compositionally biased region" description="Basic and acidic residues" evidence="1">
    <location>
        <begin position="150"/>
        <end position="164"/>
    </location>
</feature>